<name>A0AAN7DC31_9FUNG</name>
<dbReference type="Proteomes" id="UP001304243">
    <property type="component" value="Unassembled WGS sequence"/>
</dbReference>
<dbReference type="GeneID" id="89945441"/>
<accession>A0AAN7DC31</accession>
<organism evidence="1 2">
    <name type="scientific">Mucor velutinosus</name>
    <dbReference type="NCBI Taxonomy" id="708070"/>
    <lineage>
        <taxon>Eukaryota</taxon>
        <taxon>Fungi</taxon>
        <taxon>Fungi incertae sedis</taxon>
        <taxon>Mucoromycota</taxon>
        <taxon>Mucoromycotina</taxon>
        <taxon>Mucoromycetes</taxon>
        <taxon>Mucorales</taxon>
        <taxon>Mucorineae</taxon>
        <taxon>Mucoraceae</taxon>
        <taxon>Mucor</taxon>
    </lineage>
</organism>
<sequence length="216" mass="24829">MLHGGVSIQFGCMKCLIDTQGGQCFTRTIRNFQYRTLEQLKAPLPVGVKHVFNIKGPSMFTILKSFPANPSFYGLDTLHLLSIGLAKHLYELLSSPFHPSKFDNRYKPSIEELKEAKLDKASAWPYTFDLDPKVLAKIGQYVAQSKKTIPTTFNAPFNDIHYGENLGANTPSLEQKHQDLDHLHQNWGFEGALDFFSIKNYQWYHKKWRYIKCLTI</sequence>
<comment type="caution">
    <text evidence="1">The sequence shown here is derived from an EMBL/GenBank/DDBJ whole genome shotgun (WGS) entry which is preliminary data.</text>
</comment>
<proteinExistence type="predicted"/>
<keyword evidence="1" id="KW-0560">Oxidoreductase</keyword>
<keyword evidence="2" id="KW-1185">Reference proteome</keyword>
<dbReference type="AlphaFoldDB" id="A0AAN7DC31"/>
<dbReference type="EC" id="1.3.5.1" evidence="1"/>
<reference evidence="1 2" key="1">
    <citation type="submission" date="2022-11" db="EMBL/GenBank/DDBJ databases">
        <title>Mucor velutinosus strain NIH1002 WGS.</title>
        <authorList>
            <person name="Subramanian P."/>
            <person name="Mullikin J.C."/>
            <person name="Segre J.A."/>
            <person name="Zelazny A.M."/>
        </authorList>
    </citation>
    <scope>NUCLEOTIDE SEQUENCE [LARGE SCALE GENOMIC DNA]</scope>
    <source>
        <strain evidence="1 2">NIH1002</strain>
    </source>
</reference>
<dbReference type="GO" id="GO:0008177">
    <property type="term" value="F:succinate dehydrogenase (quinone) activity"/>
    <property type="evidence" value="ECO:0007669"/>
    <property type="project" value="UniProtKB-EC"/>
</dbReference>
<gene>
    <name evidence="1" type="primary">SDH1_1</name>
    <name evidence="1" type="ORF">ATC70_001739</name>
</gene>
<protein>
    <submittedName>
        <fullName evidence="1">Succinate dehydrogenase flavoprotein subunit</fullName>
        <ecNumber evidence="1">1.3.5.1</ecNumber>
    </submittedName>
</protein>
<dbReference type="EMBL" id="JASEJX010000015">
    <property type="protein sequence ID" value="KAK4514152.1"/>
    <property type="molecule type" value="Genomic_DNA"/>
</dbReference>
<evidence type="ECO:0000313" key="2">
    <source>
        <dbReference type="Proteomes" id="UP001304243"/>
    </source>
</evidence>
<evidence type="ECO:0000313" key="1">
    <source>
        <dbReference type="EMBL" id="KAK4514152.1"/>
    </source>
</evidence>
<dbReference type="RefSeq" id="XP_064680818.1">
    <property type="nucleotide sequence ID" value="XM_064821132.1"/>
</dbReference>